<comment type="function">
    <text evidence="13">Metalloprotease that acts as a negative regulator of the Wnt signaling pathway.</text>
</comment>
<dbReference type="GO" id="GO:0016055">
    <property type="term" value="P:Wnt signaling pathway"/>
    <property type="evidence" value="ECO:0007669"/>
    <property type="project" value="UniProtKB-KW"/>
</dbReference>
<dbReference type="OrthoDB" id="10040378at2759"/>
<evidence type="ECO:0000256" key="11">
    <source>
        <dbReference type="ARBA" id="ARBA00023136"/>
    </source>
</evidence>
<dbReference type="PANTHER" id="PTHR31120:SF6">
    <property type="entry name" value="METALLOPROTEASE TIKI HOMOLOG"/>
    <property type="match status" value="1"/>
</dbReference>
<evidence type="ECO:0000256" key="13">
    <source>
        <dbReference type="RuleBase" id="RU369069"/>
    </source>
</evidence>
<keyword evidence="4 13" id="KW-0645">Protease</keyword>
<dbReference type="EMBL" id="LUCM01010059">
    <property type="protein sequence ID" value="KAA0185976.1"/>
    <property type="molecule type" value="Genomic_DNA"/>
</dbReference>
<evidence type="ECO:0000256" key="10">
    <source>
        <dbReference type="ARBA" id="ARBA00023049"/>
    </source>
</evidence>
<organism evidence="15 16">
    <name type="scientific">Fasciolopsis buskii</name>
    <dbReference type="NCBI Taxonomy" id="27845"/>
    <lineage>
        <taxon>Eukaryota</taxon>
        <taxon>Metazoa</taxon>
        <taxon>Spiralia</taxon>
        <taxon>Lophotrochozoa</taxon>
        <taxon>Platyhelminthes</taxon>
        <taxon>Trematoda</taxon>
        <taxon>Digenea</taxon>
        <taxon>Plagiorchiida</taxon>
        <taxon>Echinostomata</taxon>
        <taxon>Echinostomatoidea</taxon>
        <taxon>Fasciolidae</taxon>
        <taxon>Fasciolopsis</taxon>
    </lineage>
</organism>
<evidence type="ECO:0000256" key="9">
    <source>
        <dbReference type="ARBA" id="ARBA00022989"/>
    </source>
</evidence>
<evidence type="ECO:0000256" key="14">
    <source>
        <dbReference type="SAM" id="MobiDB-lite"/>
    </source>
</evidence>
<dbReference type="Proteomes" id="UP000728185">
    <property type="component" value="Unassembled WGS sequence"/>
</dbReference>
<gene>
    <name evidence="15" type="ORF">FBUS_06569</name>
</gene>
<evidence type="ECO:0000313" key="16">
    <source>
        <dbReference type="Proteomes" id="UP000728185"/>
    </source>
</evidence>
<dbReference type="EC" id="3.4.-.-" evidence="13"/>
<comment type="cofactor">
    <cofactor evidence="1">
        <name>Co(2+)</name>
        <dbReference type="ChEBI" id="CHEBI:48828"/>
    </cofactor>
</comment>
<keyword evidence="8 13" id="KW-0378">Hydrolase</keyword>
<feature type="region of interest" description="Disordered" evidence="14">
    <location>
        <begin position="251"/>
        <end position="321"/>
    </location>
</feature>
<dbReference type="Pfam" id="PF01963">
    <property type="entry name" value="TraB_PrgY_gumN"/>
    <property type="match status" value="2"/>
</dbReference>
<dbReference type="InterPro" id="IPR002816">
    <property type="entry name" value="TraB/PrgY/GumN_fam"/>
</dbReference>
<dbReference type="GO" id="GO:0006508">
    <property type="term" value="P:proteolysis"/>
    <property type="evidence" value="ECO:0007669"/>
    <property type="project" value="UniProtKB-KW"/>
</dbReference>
<evidence type="ECO:0000256" key="5">
    <source>
        <dbReference type="ARBA" id="ARBA00022692"/>
    </source>
</evidence>
<comment type="caution">
    <text evidence="15">The sequence shown here is derived from an EMBL/GenBank/DDBJ whole genome shotgun (WGS) entry which is preliminary data.</text>
</comment>
<evidence type="ECO:0000256" key="1">
    <source>
        <dbReference type="ARBA" id="ARBA00001941"/>
    </source>
</evidence>
<keyword evidence="6 13" id="KW-0479">Metal-binding</keyword>
<feature type="compositionally biased region" description="Basic and acidic residues" evidence="14">
    <location>
        <begin position="404"/>
        <end position="413"/>
    </location>
</feature>
<dbReference type="CDD" id="cd14789">
    <property type="entry name" value="Tiki"/>
    <property type="match status" value="1"/>
</dbReference>
<dbReference type="PANTHER" id="PTHR31120">
    <property type="entry name" value="METALLOPROTEASE TIKI"/>
    <property type="match status" value="1"/>
</dbReference>
<feature type="compositionally biased region" description="Polar residues" evidence="14">
    <location>
        <begin position="392"/>
        <end position="403"/>
    </location>
</feature>
<comment type="similarity">
    <text evidence="3 13">Belongs to the TIKI family.</text>
</comment>
<evidence type="ECO:0000256" key="4">
    <source>
        <dbReference type="ARBA" id="ARBA00022670"/>
    </source>
</evidence>
<reference evidence="15" key="1">
    <citation type="submission" date="2019-05" db="EMBL/GenBank/DDBJ databases">
        <title>Annotation for the trematode Fasciolopsis buski.</title>
        <authorList>
            <person name="Choi Y.-J."/>
        </authorList>
    </citation>
    <scope>NUCLEOTIDE SEQUENCE</scope>
    <source>
        <strain evidence="15">HT</strain>
        <tissue evidence="15">Whole worm</tissue>
    </source>
</reference>
<proteinExistence type="inferred from homology"/>
<keyword evidence="5 13" id="KW-0812">Transmembrane</keyword>
<evidence type="ECO:0000256" key="8">
    <source>
        <dbReference type="ARBA" id="ARBA00022801"/>
    </source>
</evidence>
<protein>
    <recommendedName>
        <fullName evidence="13">Metalloprotease TIKI homolog</fullName>
        <ecNumber evidence="13">3.4.-.-</ecNumber>
    </recommendedName>
</protein>
<keyword evidence="12" id="KW-0325">Glycoprotein</keyword>
<dbReference type="GO" id="GO:0046872">
    <property type="term" value="F:metal ion binding"/>
    <property type="evidence" value="ECO:0007669"/>
    <property type="project" value="UniProtKB-UniRule"/>
</dbReference>
<keyword evidence="16" id="KW-1185">Reference proteome</keyword>
<evidence type="ECO:0000313" key="15">
    <source>
        <dbReference type="EMBL" id="KAA0185976.1"/>
    </source>
</evidence>
<feature type="transmembrane region" description="Helical" evidence="13">
    <location>
        <begin position="621"/>
        <end position="643"/>
    </location>
</feature>
<comment type="cofactor">
    <cofactor evidence="13">
        <name>Mn(2+)</name>
        <dbReference type="ChEBI" id="CHEBI:29035"/>
    </cofactor>
    <cofactor evidence="13">
        <name>Co(2+)</name>
        <dbReference type="ChEBI" id="CHEBI:48828"/>
    </cofactor>
    <text evidence="13">Divalent metal cations. Mn(2+) or Co(2+).</text>
</comment>
<dbReference type="InterPro" id="IPR040230">
    <property type="entry name" value="TIKI1/2-like"/>
</dbReference>
<dbReference type="GO" id="GO:0030178">
    <property type="term" value="P:negative regulation of Wnt signaling pathway"/>
    <property type="evidence" value="ECO:0007669"/>
    <property type="project" value="UniProtKB-UniRule"/>
</dbReference>
<keyword evidence="9 13" id="KW-1133">Transmembrane helix</keyword>
<feature type="region of interest" description="Disordered" evidence="14">
    <location>
        <begin position="358"/>
        <end position="420"/>
    </location>
</feature>
<evidence type="ECO:0000256" key="12">
    <source>
        <dbReference type="ARBA" id="ARBA00023180"/>
    </source>
</evidence>
<keyword evidence="13" id="KW-1003">Cell membrane</keyword>
<dbReference type="GO" id="GO:0004222">
    <property type="term" value="F:metalloendopeptidase activity"/>
    <property type="evidence" value="ECO:0007669"/>
    <property type="project" value="UniProtKB-UniRule"/>
</dbReference>
<evidence type="ECO:0000256" key="7">
    <source>
        <dbReference type="ARBA" id="ARBA00022729"/>
    </source>
</evidence>
<sequence>MLNLQQSFGCRGHLETEDPVDNFLVHYKILLGFLIQIKLRSAQFRTTQDTNRPSSTFLWRVSTQPPSYLFGTLHVAYVHVWPQVAPVVKRAFHEADRVYFELDLTNPRTLTELRQCQMLPANMHLTDILPTALVSRLEHYLTTFQQHLSQWIQPDRLGYTHVLYETMIKDWRRKRPIWLLLLVSSLNRGELTDRGVPVLDLYLAQEARRLGKVRGAVEQVEDQCNPLNEVENNQVAVALELTLDRLESAAQPLAKQTQSDGQHGSGNPRPLELQSQMRPSPPVSDRGNTVNSGDTESTRRGVTRIYSTPTDDKIHGQTKHQRHTEWFMHPVEQLVQQYNCGDLTSVLPGVPVSPAASVTASKSVMDNKEQQRRQQQGWQQANDRPVVVDRSNLFSPSPRNSLTKNDRGRRNESGDGEYGSTDSNLLVELESYLNDELIYKRNARMAKKIISHLNLAEKHQETAFFALGAAHFIGQRDTVIDYLIRAGYQITSIPRDSAVNRSTIDSQSRIMTKFLGNNKLRNLRKLDDDKELLSEYEVPEFRPRYVKFENNWIRIEDFKPNTYPNRLMRPTTQSSKSKLNIQNDRLTNIALHPSVAPVTDNIGSIHSPKNYSKNYSVHSRLISFLVHVIFLLLVSYFPMVICCT</sequence>
<keyword evidence="13" id="KW-0879">Wnt signaling pathway</keyword>
<comment type="subcellular location">
    <subcellularLocation>
        <location evidence="13">Cell membrane</location>
        <topology evidence="13">Single-pass type I membrane protein</topology>
    </subcellularLocation>
    <subcellularLocation>
        <location evidence="2">Membrane</location>
        <topology evidence="2">Single-pass type I membrane protein</topology>
    </subcellularLocation>
</comment>
<name>A0A8E0RKR1_9TREM</name>
<keyword evidence="11 13" id="KW-0472">Membrane</keyword>
<feature type="compositionally biased region" description="Polar residues" evidence="14">
    <location>
        <begin position="286"/>
        <end position="295"/>
    </location>
</feature>
<evidence type="ECO:0000256" key="3">
    <source>
        <dbReference type="ARBA" id="ARBA00008261"/>
    </source>
</evidence>
<evidence type="ECO:0000256" key="6">
    <source>
        <dbReference type="ARBA" id="ARBA00022723"/>
    </source>
</evidence>
<accession>A0A8E0RKR1</accession>
<evidence type="ECO:0000256" key="2">
    <source>
        <dbReference type="ARBA" id="ARBA00004479"/>
    </source>
</evidence>
<keyword evidence="7 13" id="KW-0732">Signal</keyword>
<keyword evidence="10 13" id="KW-0482">Metalloprotease</keyword>
<dbReference type="AlphaFoldDB" id="A0A8E0RKR1"/>
<dbReference type="GO" id="GO:0005886">
    <property type="term" value="C:plasma membrane"/>
    <property type="evidence" value="ECO:0007669"/>
    <property type="project" value="UniProtKB-SubCell"/>
</dbReference>